<evidence type="ECO:0000313" key="6">
    <source>
        <dbReference type="EMBL" id="NSJ51798.1"/>
    </source>
</evidence>
<dbReference type="AlphaFoldDB" id="A0AAW5BXI5"/>
<evidence type="ECO:0000313" key="8">
    <source>
        <dbReference type="Proteomes" id="UP001299608"/>
    </source>
</evidence>
<dbReference type="SUPFAM" id="SSF52540">
    <property type="entry name" value="P-loop containing nucleoside triphosphate hydrolases"/>
    <property type="match status" value="1"/>
</dbReference>
<keyword evidence="2" id="KW-0547">Nucleotide-binding</keyword>
<dbReference type="Gene3D" id="3.40.50.300">
    <property type="entry name" value="P-loop containing nucleotide triphosphate hydrolases"/>
    <property type="match status" value="1"/>
</dbReference>
<keyword evidence="3 5" id="KW-0067">ATP-binding</keyword>
<protein>
    <submittedName>
        <fullName evidence="5">ABC transporter ATP-binding protein</fullName>
    </submittedName>
</protein>
<evidence type="ECO:0000259" key="4">
    <source>
        <dbReference type="PROSITE" id="PS50893"/>
    </source>
</evidence>
<keyword evidence="1" id="KW-0813">Transport</keyword>
<dbReference type="SMART" id="SM00382">
    <property type="entry name" value="AAA"/>
    <property type="match status" value="1"/>
</dbReference>
<dbReference type="PANTHER" id="PTHR42939:SF3">
    <property type="entry name" value="ABC TRANSPORTER ATP-BINDING COMPONENT"/>
    <property type="match status" value="1"/>
</dbReference>
<dbReference type="InterPro" id="IPR051782">
    <property type="entry name" value="ABC_Transporter_VariousFunc"/>
</dbReference>
<dbReference type="PROSITE" id="PS00211">
    <property type="entry name" value="ABC_TRANSPORTER_1"/>
    <property type="match status" value="1"/>
</dbReference>
<dbReference type="Proteomes" id="UP001299608">
    <property type="component" value="Unassembled WGS sequence"/>
</dbReference>
<evidence type="ECO:0000313" key="7">
    <source>
        <dbReference type="Proteomes" id="UP000669239"/>
    </source>
</evidence>
<dbReference type="CDD" id="cd03230">
    <property type="entry name" value="ABC_DR_subfamily_A"/>
    <property type="match status" value="1"/>
</dbReference>
<evidence type="ECO:0000256" key="3">
    <source>
        <dbReference type="ARBA" id="ARBA00022840"/>
    </source>
</evidence>
<proteinExistence type="predicted"/>
<dbReference type="Pfam" id="PF00005">
    <property type="entry name" value="ABC_tran"/>
    <property type="match status" value="1"/>
</dbReference>
<dbReference type="RefSeq" id="WP_117563080.1">
    <property type="nucleotide sequence ID" value="NZ_JAAITT010000048.1"/>
</dbReference>
<evidence type="ECO:0000313" key="5">
    <source>
        <dbReference type="EMBL" id="MCG4748880.1"/>
    </source>
</evidence>
<sequence>MEYAVNIRGLSKAYKDFSLKDVDILLPKGAIMGLIGENGAGKSTTLKAMLDIVRRDSGGVEILGLDLDTDQQRIKEQIGVVWGESHFHEFLDGIQVSHMLGRIYRNWDQELFLDYMGRFALPGKKKIKDYSKGMQMKLSIAAALSHHPSLLILDEATSGLDPVVRDEILDILFGFIEDGEHSVLISSHITSDLDKVADYITMIHNGSILFSEEKDALIEDMGIIKCSQEELQSLKELESRGGITIVGVRQSAYQSECLVRSSREVMERYPALVMDRTNIEEIMLFYVRGQMR</sequence>
<evidence type="ECO:0000256" key="2">
    <source>
        <dbReference type="ARBA" id="ARBA00022741"/>
    </source>
</evidence>
<dbReference type="InterPro" id="IPR003439">
    <property type="entry name" value="ABC_transporter-like_ATP-bd"/>
</dbReference>
<dbReference type="InterPro" id="IPR017871">
    <property type="entry name" value="ABC_transporter-like_CS"/>
</dbReference>
<dbReference type="EMBL" id="JAKNGE010000045">
    <property type="protein sequence ID" value="MCG4748880.1"/>
    <property type="molecule type" value="Genomic_DNA"/>
</dbReference>
<reference evidence="6" key="2">
    <citation type="submission" date="2020-02" db="EMBL/GenBank/DDBJ databases">
        <authorList>
            <person name="Littmann E."/>
            <person name="Sorbara M."/>
        </authorList>
    </citation>
    <scope>NUCLEOTIDE SEQUENCE</scope>
    <source>
        <strain evidence="6">MSK.1.17</strain>
    </source>
</reference>
<dbReference type="Proteomes" id="UP000669239">
    <property type="component" value="Unassembled WGS sequence"/>
</dbReference>
<feature type="domain" description="ABC transporter" evidence="4">
    <location>
        <begin position="2"/>
        <end position="230"/>
    </location>
</feature>
<dbReference type="GO" id="GO:0016887">
    <property type="term" value="F:ATP hydrolysis activity"/>
    <property type="evidence" value="ECO:0007669"/>
    <property type="project" value="InterPro"/>
</dbReference>
<comment type="caution">
    <text evidence="5">The sequence shown here is derived from an EMBL/GenBank/DDBJ whole genome shotgun (WGS) entry which is preliminary data.</text>
</comment>
<dbReference type="PANTHER" id="PTHR42939">
    <property type="entry name" value="ABC TRANSPORTER ATP-BINDING PROTEIN ALBC-RELATED"/>
    <property type="match status" value="1"/>
</dbReference>
<keyword evidence="7" id="KW-1185">Reference proteome</keyword>
<gene>
    <name evidence="6" type="ORF">G5B36_24285</name>
    <name evidence="5" type="ORF">L0N08_26035</name>
</gene>
<reference evidence="6 7" key="1">
    <citation type="journal article" date="2020" name="Cell Host Microbe">
        <title>Functional and Genomic Variation between Human-Derived Isolates of Lachnospiraceae Reveals Inter- and Intra-Species Diversity.</title>
        <authorList>
            <person name="Sorbara M.T."/>
            <person name="Littmann E.R."/>
            <person name="Fontana E."/>
            <person name="Moody T.U."/>
            <person name="Kohout C.E."/>
            <person name="Gjonbalaj M."/>
            <person name="Eaton V."/>
            <person name="Seok R."/>
            <person name="Leiner I.M."/>
            <person name="Pamer E.G."/>
        </authorList>
    </citation>
    <scope>NUCLEOTIDE SEQUENCE [LARGE SCALE GENOMIC DNA]</scope>
    <source>
        <strain evidence="6 7">MSK.1.17</strain>
    </source>
</reference>
<organism evidence="5 8">
    <name type="scientific">Enterocloster aldenensis</name>
    <dbReference type="NCBI Taxonomy" id="358742"/>
    <lineage>
        <taxon>Bacteria</taxon>
        <taxon>Bacillati</taxon>
        <taxon>Bacillota</taxon>
        <taxon>Clostridia</taxon>
        <taxon>Lachnospirales</taxon>
        <taxon>Lachnospiraceae</taxon>
        <taxon>Enterocloster</taxon>
    </lineage>
</organism>
<name>A0AAW5BXI5_9FIRM</name>
<evidence type="ECO:0000256" key="1">
    <source>
        <dbReference type="ARBA" id="ARBA00022448"/>
    </source>
</evidence>
<accession>A0AAW5BXI5</accession>
<dbReference type="PROSITE" id="PS50893">
    <property type="entry name" value="ABC_TRANSPORTER_2"/>
    <property type="match status" value="1"/>
</dbReference>
<dbReference type="InterPro" id="IPR027417">
    <property type="entry name" value="P-loop_NTPase"/>
</dbReference>
<dbReference type="EMBL" id="JAAITT010000048">
    <property type="protein sequence ID" value="NSJ51798.1"/>
    <property type="molecule type" value="Genomic_DNA"/>
</dbReference>
<reference evidence="5" key="3">
    <citation type="submission" date="2022-01" db="EMBL/GenBank/DDBJ databases">
        <title>Collection of gut derived symbiotic bacterial strains cultured from healthy donors.</title>
        <authorList>
            <person name="Lin H."/>
            <person name="Kohout C."/>
            <person name="Waligurski E."/>
            <person name="Pamer E.G."/>
        </authorList>
    </citation>
    <scope>NUCLEOTIDE SEQUENCE</scope>
    <source>
        <strain evidence="5">DFI.6.55</strain>
    </source>
</reference>
<dbReference type="GO" id="GO:0005524">
    <property type="term" value="F:ATP binding"/>
    <property type="evidence" value="ECO:0007669"/>
    <property type="project" value="UniProtKB-KW"/>
</dbReference>
<dbReference type="InterPro" id="IPR003593">
    <property type="entry name" value="AAA+_ATPase"/>
</dbReference>